<accession>A0ABT8CZX6</accession>
<evidence type="ECO:0008006" key="4">
    <source>
        <dbReference type="Google" id="ProtNLM"/>
    </source>
</evidence>
<gene>
    <name evidence="2" type="ORF">QW060_24660</name>
</gene>
<dbReference type="EMBL" id="JAUFQU010000074">
    <property type="protein sequence ID" value="MDN3710089.1"/>
    <property type="molecule type" value="Genomic_DNA"/>
</dbReference>
<protein>
    <recommendedName>
        <fullName evidence="4">Anti-sigma factor</fullName>
    </recommendedName>
</protein>
<evidence type="ECO:0000313" key="2">
    <source>
        <dbReference type="EMBL" id="MDN3710089.1"/>
    </source>
</evidence>
<keyword evidence="1" id="KW-1133">Transmembrane helix</keyword>
<feature type="transmembrane region" description="Helical" evidence="1">
    <location>
        <begin position="66"/>
        <end position="84"/>
    </location>
</feature>
<organism evidence="2 3">
    <name type="scientific">Paenimyroides ceti</name>
    <dbReference type="NCBI Taxonomy" id="395087"/>
    <lineage>
        <taxon>Bacteria</taxon>
        <taxon>Pseudomonadati</taxon>
        <taxon>Bacteroidota</taxon>
        <taxon>Flavobacteriia</taxon>
        <taxon>Flavobacteriales</taxon>
        <taxon>Flavobacteriaceae</taxon>
        <taxon>Paenimyroides</taxon>
    </lineage>
</organism>
<name>A0ABT8CZX6_9FLAO</name>
<evidence type="ECO:0000313" key="3">
    <source>
        <dbReference type="Proteomes" id="UP001242368"/>
    </source>
</evidence>
<keyword evidence="1" id="KW-0472">Membrane</keyword>
<evidence type="ECO:0000256" key="1">
    <source>
        <dbReference type="SAM" id="Phobius"/>
    </source>
</evidence>
<proteinExistence type="predicted"/>
<comment type="caution">
    <text evidence="2">The sequence shown here is derived from an EMBL/GenBank/DDBJ whole genome shotgun (WGS) entry which is preliminary data.</text>
</comment>
<keyword evidence="1" id="KW-0812">Transmembrane</keyword>
<sequence length="151" mass="18183">MKERWLDDLKKKMEGYKETSPEHLWNAIDQELFSKKEAKIIPLLSELNGKSKEEKRFKKRQKRKQIIRVAASVVVLITAVLHFIQTTNKQQSYIQLLQILRYSLKKNCLRQVNMSSSILHRNLLLRKQYRKKRCHYKQIKDRINTLFSISR</sequence>
<dbReference type="RefSeq" id="WP_290365349.1">
    <property type="nucleotide sequence ID" value="NZ_JAUFQU010000074.1"/>
</dbReference>
<dbReference type="Proteomes" id="UP001242368">
    <property type="component" value="Unassembled WGS sequence"/>
</dbReference>
<reference evidence="3" key="1">
    <citation type="journal article" date="2019" name="Int. J. Syst. Evol. Microbiol.">
        <title>The Global Catalogue of Microorganisms (GCM) 10K type strain sequencing project: providing services to taxonomists for standard genome sequencing and annotation.</title>
        <authorList>
            <consortium name="The Broad Institute Genomics Platform"/>
            <consortium name="The Broad Institute Genome Sequencing Center for Infectious Disease"/>
            <person name="Wu L."/>
            <person name="Ma J."/>
        </authorList>
    </citation>
    <scope>NUCLEOTIDE SEQUENCE [LARGE SCALE GENOMIC DNA]</scope>
    <source>
        <strain evidence="3">CECT 7184</strain>
    </source>
</reference>
<keyword evidence="3" id="KW-1185">Reference proteome</keyword>